<dbReference type="EMBL" id="BMAT01000978">
    <property type="protein sequence ID" value="GFR77528.1"/>
    <property type="molecule type" value="Genomic_DNA"/>
</dbReference>
<evidence type="ECO:0000313" key="3">
    <source>
        <dbReference type="Proteomes" id="UP000762676"/>
    </source>
</evidence>
<reference evidence="2 3" key="1">
    <citation type="journal article" date="2021" name="Elife">
        <title>Chloroplast acquisition without the gene transfer in kleptoplastic sea slugs, Plakobranchus ocellatus.</title>
        <authorList>
            <person name="Maeda T."/>
            <person name="Takahashi S."/>
            <person name="Yoshida T."/>
            <person name="Shimamura S."/>
            <person name="Takaki Y."/>
            <person name="Nagai Y."/>
            <person name="Toyoda A."/>
            <person name="Suzuki Y."/>
            <person name="Arimoto A."/>
            <person name="Ishii H."/>
            <person name="Satoh N."/>
            <person name="Nishiyama T."/>
            <person name="Hasebe M."/>
            <person name="Maruyama T."/>
            <person name="Minagawa J."/>
            <person name="Obokata J."/>
            <person name="Shigenobu S."/>
        </authorList>
    </citation>
    <scope>NUCLEOTIDE SEQUENCE [LARGE SCALE GENOMIC DNA]</scope>
</reference>
<gene>
    <name evidence="2" type="ORF">ElyMa_000510800</name>
</gene>
<feature type="region of interest" description="Disordered" evidence="1">
    <location>
        <begin position="24"/>
        <end position="138"/>
    </location>
</feature>
<dbReference type="AlphaFoldDB" id="A0AAV4FVS6"/>
<evidence type="ECO:0000313" key="2">
    <source>
        <dbReference type="EMBL" id="GFR77528.1"/>
    </source>
</evidence>
<name>A0AAV4FVS6_9GAST</name>
<dbReference type="Proteomes" id="UP000762676">
    <property type="component" value="Unassembled WGS sequence"/>
</dbReference>
<evidence type="ECO:0000256" key="1">
    <source>
        <dbReference type="SAM" id="MobiDB-lite"/>
    </source>
</evidence>
<organism evidence="2 3">
    <name type="scientific">Elysia marginata</name>
    <dbReference type="NCBI Taxonomy" id="1093978"/>
    <lineage>
        <taxon>Eukaryota</taxon>
        <taxon>Metazoa</taxon>
        <taxon>Spiralia</taxon>
        <taxon>Lophotrochozoa</taxon>
        <taxon>Mollusca</taxon>
        <taxon>Gastropoda</taxon>
        <taxon>Heterobranchia</taxon>
        <taxon>Euthyneura</taxon>
        <taxon>Panpulmonata</taxon>
        <taxon>Sacoglossa</taxon>
        <taxon>Placobranchoidea</taxon>
        <taxon>Plakobranchidae</taxon>
        <taxon>Elysia</taxon>
    </lineage>
</organism>
<feature type="compositionally biased region" description="Acidic residues" evidence="1">
    <location>
        <begin position="56"/>
        <end position="121"/>
    </location>
</feature>
<sequence>MEGNEPSMDRSFEKIISLNVPPVLFDMGASPESKKKNVSPVQSLSRVSSTGYESFNVDEADDNDDDDDDDDDYVDDSNVVDEDDDISDDIGCDDGGGGDDDGDGGDDEEEDDDDDYDDDDGVTYISRSNEFFTKHAMR</sequence>
<protein>
    <submittedName>
        <fullName evidence="2">Uncharacterized protein</fullName>
    </submittedName>
</protein>
<proteinExistence type="predicted"/>
<comment type="caution">
    <text evidence="2">The sequence shown here is derived from an EMBL/GenBank/DDBJ whole genome shotgun (WGS) entry which is preliminary data.</text>
</comment>
<accession>A0AAV4FVS6</accession>
<feature type="compositionally biased region" description="Polar residues" evidence="1">
    <location>
        <begin position="39"/>
        <end position="53"/>
    </location>
</feature>
<keyword evidence="3" id="KW-1185">Reference proteome</keyword>